<dbReference type="FunFam" id="3.40.50.620:FF:000013">
    <property type="entry name" value="Pantothenate synthetase"/>
    <property type="match status" value="1"/>
</dbReference>
<dbReference type="UniPathway" id="UPA00028">
    <property type="reaction ID" value="UER00005"/>
</dbReference>
<keyword evidence="6" id="KW-0566">Pantothenate biosynthesis</keyword>
<keyword evidence="7" id="KW-0547">Nucleotide-binding</keyword>
<dbReference type="InterPro" id="IPR003721">
    <property type="entry name" value="Pantoate_ligase"/>
</dbReference>
<evidence type="ECO:0000256" key="11">
    <source>
        <dbReference type="ARBA" id="ARBA00048258"/>
    </source>
</evidence>
<dbReference type="SUPFAM" id="SSF52374">
    <property type="entry name" value="Nucleotidylyl transferase"/>
    <property type="match status" value="1"/>
</dbReference>
<dbReference type="NCBIfam" id="TIGR00018">
    <property type="entry name" value="panC"/>
    <property type="match status" value="1"/>
</dbReference>
<gene>
    <name evidence="12" type="ORF">CANCADRAFT_124325</name>
</gene>
<evidence type="ECO:0000256" key="10">
    <source>
        <dbReference type="ARBA" id="ARBA00032806"/>
    </source>
</evidence>
<dbReference type="Gene3D" id="3.30.1300.10">
    <property type="entry name" value="Pantoate-beta-alanine ligase, C-terminal domain"/>
    <property type="match status" value="1"/>
</dbReference>
<keyword evidence="8" id="KW-0067">ATP-binding</keyword>
<protein>
    <recommendedName>
        <fullName evidence="4">Pantoate--beta-alanine ligase</fullName>
        <ecNumber evidence="3">6.3.2.1</ecNumber>
    </recommendedName>
    <alternativeName>
        <fullName evidence="10">Pantoate-activating enzyme</fullName>
    </alternativeName>
    <alternativeName>
        <fullName evidence="9">Pantothenate synthetase</fullName>
    </alternativeName>
</protein>
<comment type="catalytic activity">
    <reaction evidence="11">
        <text>(R)-pantoate + beta-alanine + ATP = (R)-pantothenate + AMP + diphosphate + H(+)</text>
        <dbReference type="Rhea" id="RHEA:10912"/>
        <dbReference type="ChEBI" id="CHEBI:15378"/>
        <dbReference type="ChEBI" id="CHEBI:15980"/>
        <dbReference type="ChEBI" id="CHEBI:29032"/>
        <dbReference type="ChEBI" id="CHEBI:30616"/>
        <dbReference type="ChEBI" id="CHEBI:33019"/>
        <dbReference type="ChEBI" id="CHEBI:57966"/>
        <dbReference type="ChEBI" id="CHEBI:456215"/>
        <dbReference type="EC" id="6.3.2.1"/>
    </reaction>
</comment>
<evidence type="ECO:0000256" key="5">
    <source>
        <dbReference type="ARBA" id="ARBA00022598"/>
    </source>
</evidence>
<evidence type="ECO:0000313" key="13">
    <source>
        <dbReference type="Proteomes" id="UP000095023"/>
    </source>
</evidence>
<dbReference type="EMBL" id="KV453843">
    <property type="protein sequence ID" value="ODV88538.1"/>
    <property type="molecule type" value="Genomic_DNA"/>
</dbReference>
<comment type="pathway">
    <text evidence="1">Cofactor biosynthesis; (R)-pantothenate biosynthesis; (R)-pantothenate from (R)-pantoate and beta-alanine: step 1/1.</text>
</comment>
<evidence type="ECO:0000256" key="4">
    <source>
        <dbReference type="ARBA" id="ARBA00015647"/>
    </source>
</evidence>
<dbReference type="OrthoDB" id="2020436at2759"/>
<evidence type="ECO:0000256" key="1">
    <source>
        <dbReference type="ARBA" id="ARBA00004990"/>
    </source>
</evidence>
<keyword evidence="5" id="KW-0436">Ligase</keyword>
<dbReference type="HAMAP" id="MF_00158">
    <property type="entry name" value="PanC"/>
    <property type="match status" value="1"/>
</dbReference>
<organism evidence="12 13">
    <name type="scientific">Tortispora caseinolytica NRRL Y-17796</name>
    <dbReference type="NCBI Taxonomy" id="767744"/>
    <lineage>
        <taxon>Eukaryota</taxon>
        <taxon>Fungi</taxon>
        <taxon>Dikarya</taxon>
        <taxon>Ascomycota</taxon>
        <taxon>Saccharomycotina</taxon>
        <taxon>Trigonopsidomycetes</taxon>
        <taxon>Trigonopsidales</taxon>
        <taxon>Trigonopsidaceae</taxon>
        <taxon>Tortispora</taxon>
    </lineage>
</organism>
<accession>A0A1E4TA57</accession>
<dbReference type="AlphaFoldDB" id="A0A1E4TA57"/>
<evidence type="ECO:0000256" key="3">
    <source>
        <dbReference type="ARBA" id="ARBA00012219"/>
    </source>
</evidence>
<dbReference type="PANTHER" id="PTHR21299:SF1">
    <property type="entry name" value="PANTOATE--BETA-ALANINE LIGASE"/>
    <property type="match status" value="1"/>
</dbReference>
<dbReference type="GO" id="GO:0005524">
    <property type="term" value="F:ATP binding"/>
    <property type="evidence" value="ECO:0007669"/>
    <property type="project" value="UniProtKB-KW"/>
</dbReference>
<dbReference type="Proteomes" id="UP000095023">
    <property type="component" value="Unassembled WGS sequence"/>
</dbReference>
<evidence type="ECO:0000313" key="12">
    <source>
        <dbReference type="EMBL" id="ODV88538.1"/>
    </source>
</evidence>
<evidence type="ECO:0000256" key="6">
    <source>
        <dbReference type="ARBA" id="ARBA00022655"/>
    </source>
</evidence>
<dbReference type="PANTHER" id="PTHR21299">
    <property type="entry name" value="CYTIDYLATE KINASE/PANTOATE-BETA-ALANINE LIGASE"/>
    <property type="match status" value="1"/>
</dbReference>
<evidence type="ECO:0000256" key="2">
    <source>
        <dbReference type="ARBA" id="ARBA00009256"/>
    </source>
</evidence>
<proteinExistence type="inferred from homology"/>
<evidence type="ECO:0000256" key="9">
    <source>
        <dbReference type="ARBA" id="ARBA00029902"/>
    </source>
</evidence>
<name>A0A1E4TA57_9ASCO</name>
<dbReference type="GO" id="GO:0004592">
    <property type="term" value="F:pantoate-beta-alanine ligase activity"/>
    <property type="evidence" value="ECO:0007669"/>
    <property type="project" value="UniProtKB-EC"/>
</dbReference>
<evidence type="ECO:0000256" key="8">
    <source>
        <dbReference type="ARBA" id="ARBA00022840"/>
    </source>
</evidence>
<dbReference type="Pfam" id="PF02569">
    <property type="entry name" value="Pantoate_ligase"/>
    <property type="match status" value="1"/>
</dbReference>
<reference evidence="13" key="1">
    <citation type="submission" date="2016-02" db="EMBL/GenBank/DDBJ databases">
        <title>Comparative genomics of biotechnologically important yeasts.</title>
        <authorList>
            <consortium name="DOE Joint Genome Institute"/>
            <person name="Riley R."/>
            <person name="Haridas S."/>
            <person name="Wolfe K.H."/>
            <person name="Lopes M.R."/>
            <person name="Hittinger C.T."/>
            <person name="Goker M."/>
            <person name="Salamov A."/>
            <person name="Wisecaver J."/>
            <person name="Long T.M."/>
            <person name="Aerts A.L."/>
            <person name="Barry K."/>
            <person name="Choi C."/>
            <person name="Clum A."/>
            <person name="Coughlan A.Y."/>
            <person name="Deshpande S."/>
            <person name="Douglass A.P."/>
            <person name="Hanson S.J."/>
            <person name="Klenk H.-P."/>
            <person name="Labutti K."/>
            <person name="Lapidus A."/>
            <person name="Lindquist E."/>
            <person name="Lipzen A."/>
            <person name="Meier-Kolthoff J.P."/>
            <person name="Ohm R.A."/>
            <person name="Otillar R.P."/>
            <person name="Pangilinan J."/>
            <person name="Peng Y."/>
            <person name="Rokas A."/>
            <person name="Rosa C.A."/>
            <person name="Scheuner C."/>
            <person name="Sibirny A.A."/>
            <person name="Slot J.C."/>
            <person name="Stielow J.B."/>
            <person name="Sun H."/>
            <person name="Kurtzman C.P."/>
            <person name="Blackwell M."/>
            <person name="Jeffries T.W."/>
            <person name="Grigoriev I.V."/>
        </authorList>
    </citation>
    <scope>NUCLEOTIDE SEQUENCE [LARGE SCALE GENOMIC DNA]</scope>
    <source>
        <strain evidence="13">NRRL Y-17796</strain>
    </source>
</reference>
<keyword evidence="13" id="KW-1185">Reference proteome</keyword>
<dbReference type="Gene3D" id="3.40.50.620">
    <property type="entry name" value="HUPs"/>
    <property type="match status" value="1"/>
</dbReference>
<dbReference type="EC" id="6.3.2.1" evidence="3"/>
<dbReference type="InterPro" id="IPR014729">
    <property type="entry name" value="Rossmann-like_a/b/a_fold"/>
</dbReference>
<comment type="similarity">
    <text evidence="2">Belongs to the pantothenate synthetase family.</text>
</comment>
<evidence type="ECO:0000256" key="7">
    <source>
        <dbReference type="ARBA" id="ARBA00022741"/>
    </source>
</evidence>
<dbReference type="GO" id="GO:0015940">
    <property type="term" value="P:pantothenate biosynthetic process"/>
    <property type="evidence" value="ECO:0007669"/>
    <property type="project" value="UniProtKB-UniPathway"/>
</dbReference>
<dbReference type="CDD" id="cd00560">
    <property type="entry name" value="PanC"/>
    <property type="match status" value="1"/>
</dbReference>
<dbReference type="InterPro" id="IPR042176">
    <property type="entry name" value="Pantoate_ligase_C"/>
</dbReference>
<sequence>MSTVRVLRTVKEVRAWKKKFQSIGLVPTMGALHEGHLELVQRSMAMNEKTLVSVFVNPSQFAPTEDLSTYPRTLEADLASLERFGSNVSVFHPPVSEMYPCGISTNIDEQIGAFVSVDGIGSKLEGQFRPHFFRGVSTVVTKLINICAPRYTYFGQKDVQQTVVVRRLVNDLFLPTEIVICPTVRESTGLAMSSRNIYMDDTTRFKVAPNIFKALCAAENRYREMAQTEESVSAQVIKEAGLKILEATPGIQIEYFEVSDPVTLDSLDTVSSAAKASQPQHPEQWTAIISTAITLPGRDRRVRLIDNVVL</sequence>